<dbReference type="GO" id="GO:0005783">
    <property type="term" value="C:endoplasmic reticulum"/>
    <property type="evidence" value="ECO:0007669"/>
    <property type="project" value="TreeGrafter"/>
</dbReference>
<sequence>MAKSLTILLVSVIILQVRSEIIALDKSNFETAKSSKPLMLVEFYAPWCHYCKEFAPEYEKASEILARKGLPVTVAKVDATVETDLADANGVQGYPTIKLFKHGQPVRWLFSTQWTSKKILSKMFWMLYDMYIHVIHFRRSVCLSVNPWPVHNADIDETFTQCY</sequence>
<organism evidence="4 5">
    <name type="scientific">Acanthoscelides obtectus</name>
    <name type="common">Bean weevil</name>
    <name type="synonym">Bruchus obtectus</name>
    <dbReference type="NCBI Taxonomy" id="200917"/>
    <lineage>
        <taxon>Eukaryota</taxon>
        <taxon>Metazoa</taxon>
        <taxon>Ecdysozoa</taxon>
        <taxon>Arthropoda</taxon>
        <taxon>Hexapoda</taxon>
        <taxon>Insecta</taxon>
        <taxon>Pterygota</taxon>
        <taxon>Neoptera</taxon>
        <taxon>Endopterygota</taxon>
        <taxon>Coleoptera</taxon>
        <taxon>Polyphaga</taxon>
        <taxon>Cucujiformia</taxon>
        <taxon>Chrysomeloidea</taxon>
        <taxon>Chrysomelidae</taxon>
        <taxon>Bruchinae</taxon>
        <taxon>Bruchini</taxon>
        <taxon>Acanthoscelides</taxon>
    </lineage>
</organism>
<accession>A0A9P0NVR6</accession>
<protein>
    <recommendedName>
        <fullName evidence="3">Thioredoxin domain-containing protein</fullName>
    </recommendedName>
</protein>
<evidence type="ECO:0000313" key="5">
    <source>
        <dbReference type="Proteomes" id="UP001152888"/>
    </source>
</evidence>
<dbReference type="AlphaFoldDB" id="A0A9P0NVR6"/>
<comment type="caution">
    <text evidence="4">The sequence shown here is derived from an EMBL/GenBank/DDBJ whole genome shotgun (WGS) entry which is preliminary data.</text>
</comment>
<dbReference type="PANTHER" id="PTHR18929">
    <property type="entry name" value="PROTEIN DISULFIDE ISOMERASE"/>
    <property type="match status" value="1"/>
</dbReference>
<feature type="chain" id="PRO_5040112433" description="Thioredoxin domain-containing protein" evidence="2">
    <location>
        <begin position="20"/>
        <end position="163"/>
    </location>
</feature>
<name>A0A9P0NVR6_ACAOB</name>
<keyword evidence="2" id="KW-0732">Signal</keyword>
<feature type="signal peptide" evidence="2">
    <location>
        <begin position="1"/>
        <end position="19"/>
    </location>
</feature>
<dbReference type="PROSITE" id="PS51352">
    <property type="entry name" value="THIOREDOXIN_2"/>
    <property type="match status" value="1"/>
</dbReference>
<feature type="domain" description="Thioredoxin" evidence="3">
    <location>
        <begin position="1"/>
        <end position="128"/>
    </location>
</feature>
<dbReference type="GO" id="GO:0003756">
    <property type="term" value="F:protein disulfide isomerase activity"/>
    <property type="evidence" value="ECO:0007669"/>
    <property type="project" value="TreeGrafter"/>
</dbReference>
<dbReference type="PRINTS" id="PR00421">
    <property type="entry name" value="THIOREDOXIN"/>
</dbReference>
<gene>
    <name evidence="4" type="ORF">ACAOBT_LOCUS2575</name>
</gene>
<dbReference type="SUPFAM" id="SSF52833">
    <property type="entry name" value="Thioredoxin-like"/>
    <property type="match status" value="1"/>
</dbReference>
<dbReference type="Pfam" id="PF00085">
    <property type="entry name" value="Thioredoxin"/>
    <property type="match status" value="1"/>
</dbReference>
<dbReference type="Gene3D" id="3.40.30.10">
    <property type="entry name" value="Glutaredoxin"/>
    <property type="match status" value="1"/>
</dbReference>
<comment type="similarity">
    <text evidence="1">Belongs to the protein disulfide isomerase family.</text>
</comment>
<dbReference type="GO" id="GO:0034976">
    <property type="term" value="P:response to endoplasmic reticulum stress"/>
    <property type="evidence" value="ECO:0007669"/>
    <property type="project" value="TreeGrafter"/>
</dbReference>
<evidence type="ECO:0000256" key="2">
    <source>
        <dbReference type="SAM" id="SignalP"/>
    </source>
</evidence>
<dbReference type="EMBL" id="CAKOFQ010006676">
    <property type="protein sequence ID" value="CAH1958294.1"/>
    <property type="molecule type" value="Genomic_DNA"/>
</dbReference>
<dbReference type="InterPro" id="IPR036249">
    <property type="entry name" value="Thioredoxin-like_sf"/>
</dbReference>
<proteinExistence type="inferred from homology"/>
<evidence type="ECO:0000259" key="3">
    <source>
        <dbReference type="PROSITE" id="PS51352"/>
    </source>
</evidence>
<reference evidence="4" key="1">
    <citation type="submission" date="2022-03" db="EMBL/GenBank/DDBJ databases">
        <authorList>
            <person name="Sayadi A."/>
        </authorList>
    </citation>
    <scope>NUCLEOTIDE SEQUENCE</scope>
</reference>
<keyword evidence="5" id="KW-1185">Reference proteome</keyword>
<evidence type="ECO:0000256" key="1">
    <source>
        <dbReference type="ARBA" id="ARBA00006347"/>
    </source>
</evidence>
<dbReference type="OrthoDB" id="5314041at2759"/>
<dbReference type="InterPro" id="IPR013766">
    <property type="entry name" value="Thioredoxin_domain"/>
</dbReference>
<dbReference type="CDD" id="cd02961">
    <property type="entry name" value="PDI_a_family"/>
    <property type="match status" value="1"/>
</dbReference>
<dbReference type="GO" id="GO:0006457">
    <property type="term" value="P:protein folding"/>
    <property type="evidence" value="ECO:0007669"/>
    <property type="project" value="TreeGrafter"/>
</dbReference>
<evidence type="ECO:0000313" key="4">
    <source>
        <dbReference type="EMBL" id="CAH1958294.1"/>
    </source>
</evidence>
<dbReference type="Proteomes" id="UP001152888">
    <property type="component" value="Unassembled WGS sequence"/>
</dbReference>